<evidence type="ECO:0000256" key="2">
    <source>
        <dbReference type="ARBA" id="ARBA00023242"/>
    </source>
</evidence>
<dbReference type="Pfam" id="PF00076">
    <property type="entry name" value="RRM_1"/>
    <property type="match status" value="2"/>
</dbReference>
<keyword evidence="2" id="KW-0539">Nucleus</keyword>
<dbReference type="GO" id="GO:0003723">
    <property type="term" value="F:RNA binding"/>
    <property type="evidence" value="ECO:0007669"/>
    <property type="project" value="UniProtKB-UniRule"/>
</dbReference>
<dbReference type="InterPro" id="IPR012677">
    <property type="entry name" value="Nucleotide-bd_a/b_plait_sf"/>
</dbReference>
<dbReference type="AlphaFoldDB" id="S8D6B9"/>
<dbReference type="GO" id="GO:0000785">
    <property type="term" value="C:chromatin"/>
    <property type="evidence" value="ECO:0007669"/>
    <property type="project" value="TreeGrafter"/>
</dbReference>
<dbReference type="Proteomes" id="UP000015453">
    <property type="component" value="Unassembled WGS sequence"/>
</dbReference>
<dbReference type="SUPFAM" id="SSF54928">
    <property type="entry name" value="RNA-binding domain, RBD"/>
    <property type="match status" value="2"/>
</dbReference>
<evidence type="ECO:0000313" key="6">
    <source>
        <dbReference type="Proteomes" id="UP000015453"/>
    </source>
</evidence>
<comment type="caution">
    <text evidence="5">The sequence shown here is derived from an EMBL/GenBank/DDBJ whole genome shotgun (WGS) entry which is preliminary data.</text>
</comment>
<sequence>KLFVGGIAWETSEESFRRYFAKYGEISDSVIMMDKVTGRPRGFGFVTFSDQEVAEKVLQQDHVIDGRSVEVKRTVPREEYQSRGVSKTKKIFVGGLPVSMNEDDLREYFSSYGTIVEHQIMLDHKTGRSRGFGFVTFDSEDAVEKVLSDGRMHELSGKQVEIKRAEPKRFSFEYAPPESRFRGASNSRSSVPLFPGISDGFGGSYGGKMGRGGYGGSFGGGYNGYGGGYGNFAGGDYGGGGGGFFSGGGGYGGYGYGYGGYGGGPMYGGGGFMGGYGYGGGGPEELGFGGSGSGGGGLGPVRGYG</sequence>
<dbReference type="CDD" id="cd12325">
    <property type="entry name" value="RRM1_hnRNPA_hnRNPD_like"/>
    <property type="match status" value="1"/>
</dbReference>
<dbReference type="OrthoDB" id="1875751at2759"/>
<evidence type="ECO:0000313" key="5">
    <source>
        <dbReference type="EMBL" id="EPS58223.1"/>
    </source>
</evidence>
<feature type="domain" description="RRM" evidence="4">
    <location>
        <begin position="1"/>
        <end position="76"/>
    </location>
</feature>
<dbReference type="Gene3D" id="3.30.70.330">
    <property type="match status" value="2"/>
</dbReference>
<keyword evidence="6" id="KW-1185">Reference proteome</keyword>
<feature type="non-terminal residue" evidence="5">
    <location>
        <position position="305"/>
    </location>
</feature>
<dbReference type="EMBL" id="AUSU01009424">
    <property type="protein sequence ID" value="EPS58223.1"/>
    <property type="molecule type" value="Genomic_DNA"/>
</dbReference>
<dbReference type="FunFam" id="3.30.70.330:FF:000051">
    <property type="entry name" value="Heterogeneous nuclear ribonucleoprotein 1"/>
    <property type="match status" value="1"/>
</dbReference>
<name>S8D6B9_9LAMI</name>
<reference evidence="5 6" key="1">
    <citation type="journal article" date="2013" name="BMC Genomics">
        <title>The miniature genome of a carnivorous plant Genlisea aurea contains a low number of genes and short non-coding sequences.</title>
        <authorList>
            <person name="Leushkin E.V."/>
            <person name="Sutormin R.A."/>
            <person name="Nabieva E.R."/>
            <person name="Penin A.A."/>
            <person name="Kondrashov A.S."/>
            <person name="Logacheva M.D."/>
        </authorList>
    </citation>
    <scope>NUCLEOTIDE SEQUENCE [LARGE SCALE GENOMIC DNA]</scope>
</reference>
<dbReference type="GO" id="GO:0010468">
    <property type="term" value="P:regulation of gene expression"/>
    <property type="evidence" value="ECO:0007669"/>
    <property type="project" value="TreeGrafter"/>
</dbReference>
<feature type="domain" description="RRM" evidence="4">
    <location>
        <begin position="89"/>
        <end position="167"/>
    </location>
</feature>
<keyword evidence="3" id="KW-0694">RNA-binding</keyword>
<feature type="non-terminal residue" evidence="5">
    <location>
        <position position="1"/>
    </location>
</feature>
<comment type="subcellular location">
    <subcellularLocation>
        <location evidence="1">Nucleus</location>
    </subcellularLocation>
</comment>
<dbReference type="PANTHER" id="PTHR48033">
    <property type="entry name" value="RNA-BINDING (RRM/RBD/RNP MOTIFS) FAMILY PROTEIN"/>
    <property type="match status" value="1"/>
</dbReference>
<accession>S8D6B9</accession>
<organism evidence="5 6">
    <name type="scientific">Genlisea aurea</name>
    <dbReference type="NCBI Taxonomy" id="192259"/>
    <lineage>
        <taxon>Eukaryota</taxon>
        <taxon>Viridiplantae</taxon>
        <taxon>Streptophyta</taxon>
        <taxon>Embryophyta</taxon>
        <taxon>Tracheophyta</taxon>
        <taxon>Spermatophyta</taxon>
        <taxon>Magnoliopsida</taxon>
        <taxon>eudicotyledons</taxon>
        <taxon>Gunneridae</taxon>
        <taxon>Pentapetalae</taxon>
        <taxon>asterids</taxon>
        <taxon>lamiids</taxon>
        <taxon>Lamiales</taxon>
        <taxon>Lentibulariaceae</taxon>
        <taxon>Genlisea</taxon>
    </lineage>
</organism>
<dbReference type="SMART" id="SM00360">
    <property type="entry name" value="RRM"/>
    <property type="match status" value="2"/>
</dbReference>
<evidence type="ECO:0000259" key="4">
    <source>
        <dbReference type="PROSITE" id="PS50102"/>
    </source>
</evidence>
<proteinExistence type="predicted"/>
<dbReference type="PROSITE" id="PS50102">
    <property type="entry name" value="RRM"/>
    <property type="match status" value="2"/>
</dbReference>
<gene>
    <name evidence="5" type="ORF">M569_16592</name>
</gene>
<evidence type="ECO:0000256" key="3">
    <source>
        <dbReference type="PROSITE-ProRule" id="PRU00176"/>
    </source>
</evidence>
<dbReference type="InterPro" id="IPR035979">
    <property type="entry name" value="RBD_domain_sf"/>
</dbReference>
<dbReference type="GO" id="GO:0005654">
    <property type="term" value="C:nucleoplasm"/>
    <property type="evidence" value="ECO:0007669"/>
    <property type="project" value="TreeGrafter"/>
</dbReference>
<evidence type="ECO:0000256" key="1">
    <source>
        <dbReference type="ARBA" id="ARBA00004123"/>
    </source>
</evidence>
<protein>
    <recommendedName>
        <fullName evidence="4">RRM domain-containing protein</fullName>
    </recommendedName>
</protein>
<dbReference type="InterPro" id="IPR000504">
    <property type="entry name" value="RRM_dom"/>
</dbReference>
<dbReference type="PANTHER" id="PTHR48033:SF10">
    <property type="entry name" value="RNA-BINDING PROTEIN SQUID"/>
    <property type="match status" value="1"/>
</dbReference>